<dbReference type="SMART" id="SM00854">
    <property type="entry name" value="PGA_cap"/>
    <property type="match status" value="1"/>
</dbReference>
<dbReference type="SUPFAM" id="SSF56300">
    <property type="entry name" value="Metallo-dependent phosphatases"/>
    <property type="match status" value="1"/>
</dbReference>
<dbReference type="CDD" id="cd07381">
    <property type="entry name" value="MPP_CapA"/>
    <property type="match status" value="1"/>
</dbReference>
<dbReference type="EMBL" id="JAAZSQ010000006">
    <property type="protein sequence ID" value="NKX54609.1"/>
    <property type="molecule type" value="Genomic_DNA"/>
</dbReference>
<evidence type="ECO:0000313" key="4">
    <source>
        <dbReference type="Proteomes" id="UP000544090"/>
    </source>
</evidence>
<dbReference type="InterPro" id="IPR029052">
    <property type="entry name" value="Metallo-depent_PP-like"/>
</dbReference>
<comment type="caution">
    <text evidence="3">The sequence shown here is derived from an EMBL/GenBank/DDBJ whole genome shotgun (WGS) entry which is preliminary data.</text>
</comment>
<accession>A0A7X6K5R8</accession>
<reference evidence="3 4" key="1">
    <citation type="submission" date="2020-04" db="EMBL/GenBank/DDBJ databases">
        <title>Arthrobacter sp. nov.</title>
        <authorList>
            <person name="Liu S."/>
        </authorList>
    </citation>
    <scope>NUCLEOTIDE SEQUENCE [LARGE SCALE GENOMIC DNA]</scope>
    <source>
        <strain evidence="3 4">E918</strain>
    </source>
</reference>
<evidence type="ECO:0000259" key="2">
    <source>
        <dbReference type="SMART" id="SM00854"/>
    </source>
</evidence>
<dbReference type="Gene3D" id="3.60.21.10">
    <property type="match status" value="1"/>
</dbReference>
<comment type="similarity">
    <text evidence="1">Belongs to the CapA family.</text>
</comment>
<evidence type="ECO:0000256" key="1">
    <source>
        <dbReference type="ARBA" id="ARBA00005662"/>
    </source>
</evidence>
<name>A0A7X6K5R8_9MICC</name>
<proteinExistence type="inferred from homology"/>
<protein>
    <submittedName>
        <fullName evidence="3">CapA family protein</fullName>
    </submittedName>
</protein>
<sequence>MDSGIITVFLAGDVMTGRGVDQVLPHPGDPQLREPWGDDARAYVALAEAANGPVPRPVDPAWPWGDALQILDDAAPDLRVVNLETSVTAGGTFAPGKGIHYRMHPANIGCLTAAGLDACALANNHVLDFGISGLEDTLDTLHGAGLRTAGAGRDAEQAWRPAVLDTPRGRLQLWAVGMSSSGIPPASAAGPDRPGLAFLPEASDAAADLVAARVQAARAADDLAVVSVHWGSNWGYAVPASHIRFAHRLVDAGVDVVHGHSSHHPRPVEVYRGRPVLYGCGDLVNDYEGISGYEQYRDDLRLLYLLTIDARTHELRGLRMVPLQARRLRLERAGAADAGWLHRILEDAAGGFGTRLEAAADGSLSVRLS</sequence>
<dbReference type="PANTHER" id="PTHR33393">
    <property type="entry name" value="POLYGLUTAMINE SYNTHESIS ACCESSORY PROTEIN RV0574C-RELATED"/>
    <property type="match status" value="1"/>
</dbReference>
<dbReference type="AlphaFoldDB" id="A0A7X6K5R8"/>
<organism evidence="3 4">
    <name type="scientific">Arthrobacter mobilis</name>
    <dbReference type="NCBI Taxonomy" id="2724944"/>
    <lineage>
        <taxon>Bacteria</taxon>
        <taxon>Bacillati</taxon>
        <taxon>Actinomycetota</taxon>
        <taxon>Actinomycetes</taxon>
        <taxon>Micrococcales</taxon>
        <taxon>Micrococcaceae</taxon>
        <taxon>Arthrobacter</taxon>
    </lineage>
</organism>
<dbReference type="InterPro" id="IPR019079">
    <property type="entry name" value="Capsule_synth_CapA"/>
</dbReference>
<dbReference type="RefSeq" id="WP_168485948.1">
    <property type="nucleotide sequence ID" value="NZ_JAAZSQ010000006.1"/>
</dbReference>
<gene>
    <name evidence="3" type="ORF">HGG74_08660</name>
</gene>
<keyword evidence="4" id="KW-1185">Reference proteome</keyword>
<dbReference type="Proteomes" id="UP000544090">
    <property type="component" value="Unassembled WGS sequence"/>
</dbReference>
<dbReference type="PANTHER" id="PTHR33393:SF11">
    <property type="entry name" value="POLYGLUTAMINE SYNTHESIS ACCESSORY PROTEIN RV0574C-RELATED"/>
    <property type="match status" value="1"/>
</dbReference>
<dbReference type="InterPro" id="IPR052169">
    <property type="entry name" value="CW_Biosynth-Accessory"/>
</dbReference>
<feature type="domain" description="Capsule synthesis protein CapA" evidence="2">
    <location>
        <begin position="7"/>
        <end position="287"/>
    </location>
</feature>
<dbReference type="Pfam" id="PF09587">
    <property type="entry name" value="PGA_cap"/>
    <property type="match status" value="1"/>
</dbReference>
<evidence type="ECO:0000313" key="3">
    <source>
        <dbReference type="EMBL" id="NKX54609.1"/>
    </source>
</evidence>